<dbReference type="Gene3D" id="3.40.50.10780">
    <property type="entry name" value="Dipeptide transport protein"/>
    <property type="match status" value="1"/>
</dbReference>
<dbReference type="EMBL" id="CP002351">
    <property type="protein sequence ID" value="AEH50325.1"/>
    <property type="molecule type" value="Genomic_DNA"/>
</dbReference>
<evidence type="ECO:0000256" key="1">
    <source>
        <dbReference type="PIRSR" id="PIRSR015853-1"/>
    </source>
</evidence>
<reference evidence="3 4" key="1">
    <citation type="submission" date="2010-11" db="EMBL/GenBank/DDBJ databases">
        <title>The complete genome of Thermotoga thermarum DSM 5069.</title>
        <authorList>
            <consortium name="US DOE Joint Genome Institute (JGI-PGF)"/>
            <person name="Lucas S."/>
            <person name="Copeland A."/>
            <person name="Lapidus A."/>
            <person name="Bruce D."/>
            <person name="Goodwin L."/>
            <person name="Pitluck S."/>
            <person name="Kyrpides N."/>
            <person name="Mavromatis K."/>
            <person name="Ivanova N."/>
            <person name="Zeytun A."/>
            <person name="Brettin T."/>
            <person name="Detter J.C."/>
            <person name="Tapia R."/>
            <person name="Han C."/>
            <person name="Land M."/>
            <person name="Hauser L."/>
            <person name="Markowitz V."/>
            <person name="Cheng J.-F."/>
            <person name="Hugenholtz P."/>
            <person name="Woyke T."/>
            <person name="Wu D."/>
            <person name="Spring S."/>
            <person name="Schroeder M."/>
            <person name="Brambilla E."/>
            <person name="Klenk H.-P."/>
            <person name="Eisen J.A."/>
        </authorList>
    </citation>
    <scope>NUCLEOTIDE SEQUENCE [LARGE SCALE GENOMIC DNA]</scope>
    <source>
        <strain evidence="3 4">DSM 5069</strain>
    </source>
</reference>
<dbReference type="RefSeq" id="WP_013931548.1">
    <property type="nucleotide sequence ID" value="NC_015707.1"/>
</dbReference>
<feature type="binding site" evidence="2">
    <location>
        <position position="8"/>
    </location>
    <ligand>
        <name>Zn(2+)</name>
        <dbReference type="ChEBI" id="CHEBI:29105"/>
        <label>1</label>
    </ligand>
</feature>
<keyword evidence="2" id="KW-0862">Zinc</keyword>
<name>F7YWT4_9THEM</name>
<dbReference type="KEGG" id="tta:Theth_0224"/>
<dbReference type="AlphaFoldDB" id="F7YWT4"/>
<dbReference type="GO" id="GO:0004177">
    <property type="term" value="F:aminopeptidase activity"/>
    <property type="evidence" value="ECO:0007669"/>
    <property type="project" value="UniProtKB-KW"/>
</dbReference>
<dbReference type="STRING" id="688269.Theth_0224"/>
<dbReference type="CDD" id="cd08663">
    <property type="entry name" value="DAP_dppA_1"/>
    <property type="match status" value="1"/>
</dbReference>
<keyword evidence="2" id="KW-0479">Metal-binding</keyword>
<proteinExistence type="predicted"/>
<dbReference type="eggNOG" id="COG2362">
    <property type="taxonomic scope" value="Bacteria"/>
</dbReference>
<feature type="binding site" evidence="2">
    <location>
        <position position="60"/>
    </location>
    <ligand>
        <name>Zn(2+)</name>
        <dbReference type="ChEBI" id="CHEBI:29105"/>
        <label>2</label>
    </ligand>
</feature>
<feature type="binding site" evidence="2">
    <location>
        <position position="104"/>
    </location>
    <ligand>
        <name>Zn(2+)</name>
        <dbReference type="ChEBI" id="CHEBI:29105"/>
        <label>2</label>
    </ligand>
</feature>
<dbReference type="Gene3D" id="3.30.1360.130">
    <property type="entry name" value="Dipeptide transport protein"/>
    <property type="match status" value="1"/>
</dbReference>
<evidence type="ECO:0000313" key="3">
    <source>
        <dbReference type="EMBL" id="AEH50325.1"/>
    </source>
</evidence>
<accession>F7YWT4</accession>
<keyword evidence="3" id="KW-0031">Aminopeptidase</keyword>
<dbReference type="InterPro" id="IPR027476">
    <property type="entry name" value="DppA_N"/>
</dbReference>
<evidence type="ECO:0000256" key="2">
    <source>
        <dbReference type="PIRSR" id="PIRSR015853-2"/>
    </source>
</evidence>
<keyword evidence="4" id="KW-1185">Reference proteome</keyword>
<dbReference type="SUPFAM" id="SSF63992">
    <property type="entry name" value="Dipeptide transport protein"/>
    <property type="match status" value="1"/>
</dbReference>
<organism evidence="3 4">
    <name type="scientific">Pseudothermotoga thermarum DSM 5069</name>
    <dbReference type="NCBI Taxonomy" id="688269"/>
    <lineage>
        <taxon>Bacteria</taxon>
        <taxon>Thermotogati</taxon>
        <taxon>Thermotogota</taxon>
        <taxon>Thermotogae</taxon>
        <taxon>Thermotogales</taxon>
        <taxon>Thermotogaceae</taxon>
        <taxon>Pseudothermotoga</taxon>
    </lineage>
</organism>
<feature type="binding site" evidence="2">
    <location>
        <position position="134"/>
    </location>
    <ligand>
        <name>Zn(2+)</name>
        <dbReference type="ChEBI" id="CHEBI:29105"/>
        <label>2</label>
    </ligand>
</feature>
<dbReference type="PIRSF" id="PIRSF015853">
    <property type="entry name" value="Pep_DppA"/>
    <property type="match status" value="1"/>
</dbReference>
<dbReference type="PATRIC" id="fig|688269.3.peg.229"/>
<dbReference type="InterPro" id="IPR007035">
    <property type="entry name" value="Peptidase_M55"/>
</dbReference>
<evidence type="ECO:0000313" key="4">
    <source>
        <dbReference type="Proteomes" id="UP000006804"/>
    </source>
</evidence>
<dbReference type="Proteomes" id="UP000006804">
    <property type="component" value="Chromosome"/>
</dbReference>
<gene>
    <name evidence="3" type="ORF">Theth_0224</name>
</gene>
<feature type="binding site" evidence="2">
    <location>
        <position position="8"/>
    </location>
    <ligand>
        <name>Zn(2+)</name>
        <dbReference type="ChEBI" id="CHEBI:29105"/>
        <label>2</label>
    </ligand>
</feature>
<dbReference type="OrthoDB" id="9785420at2"/>
<dbReference type="GO" id="GO:0046872">
    <property type="term" value="F:metal ion binding"/>
    <property type="evidence" value="ECO:0007669"/>
    <property type="project" value="UniProtKB-KW"/>
</dbReference>
<dbReference type="InterPro" id="IPR036177">
    <property type="entry name" value="Peptidase_M55_sf"/>
</dbReference>
<keyword evidence="3" id="KW-0378">Hydrolase</keyword>
<sequence length="272" mass="29965">MRIFISADMEGICGVVNLQHVDPGTKDYERFRKMMTREVNAFVEAAFEFGATEVVVNDSHANMDNILIEELHPKATLISGSPKPLSMMQGIDETFDAVFFVGYHARTGTVDAIMDHTFAGRVFCVKVNGKPLSEAGLNARVAGFFSVPVVLVSGDDKTIACAKEEINEFVPVVVKEAVGRYAAKVYPFEVVKERIKNGVKQALMNLKNLKPTVEKEPVHLEITFINSSLAELPCLIPGVERKDAKTIVYTASNYLEAYKVFRACLAINAGLK</sequence>
<dbReference type="HOGENOM" id="CLU_086038_1_0_0"/>
<dbReference type="Pfam" id="PF04951">
    <property type="entry name" value="Peptidase_M55"/>
    <property type="match status" value="1"/>
</dbReference>
<protein>
    <submittedName>
        <fullName evidence="3">D-aminopeptidase DppA</fullName>
    </submittedName>
</protein>
<keyword evidence="3" id="KW-0645">Protease</keyword>
<feature type="binding site" evidence="2">
    <location>
        <position position="10"/>
    </location>
    <ligand>
        <name>Zn(2+)</name>
        <dbReference type="ChEBI" id="CHEBI:29105"/>
        <label>1</label>
    </ligand>
</feature>
<feature type="active site" description="Nucleophile" evidence="1">
    <location>
        <position position="116"/>
    </location>
</feature>